<keyword evidence="3" id="KW-1185">Reference proteome</keyword>
<feature type="region of interest" description="Disordered" evidence="1">
    <location>
        <begin position="30"/>
        <end position="53"/>
    </location>
</feature>
<name>A0ABW8MRF2_9BURK</name>
<evidence type="ECO:0000313" key="3">
    <source>
        <dbReference type="Proteomes" id="UP001620514"/>
    </source>
</evidence>
<gene>
    <name evidence="2" type="ORF">ABH943_006044</name>
</gene>
<dbReference type="Proteomes" id="UP001620514">
    <property type="component" value="Unassembled WGS sequence"/>
</dbReference>
<evidence type="ECO:0000313" key="2">
    <source>
        <dbReference type="EMBL" id="MFK4446012.1"/>
    </source>
</evidence>
<evidence type="ECO:0000256" key="1">
    <source>
        <dbReference type="SAM" id="MobiDB-lite"/>
    </source>
</evidence>
<protein>
    <submittedName>
        <fullName evidence="2">Uncharacterized protein</fullName>
    </submittedName>
</protein>
<sequence length="65" mass="7557">MSADYATYQWARPSVQHWIKLTRPSVHIGRHQWDPGPRRRNDLISNGPLLGNDSVGFNLDEKIRM</sequence>
<comment type="caution">
    <text evidence="2">The sequence shown here is derived from an EMBL/GenBank/DDBJ whole genome shotgun (WGS) entry which is preliminary data.</text>
</comment>
<accession>A0ABW8MRF2</accession>
<proteinExistence type="predicted"/>
<feature type="compositionally biased region" description="Basic and acidic residues" evidence="1">
    <location>
        <begin position="31"/>
        <end position="42"/>
    </location>
</feature>
<organism evidence="2 3">
    <name type="scientific">Caballeronia udeis</name>
    <dbReference type="NCBI Taxonomy" id="1232866"/>
    <lineage>
        <taxon>Bacteria</taxon>
        <taxon>Pseudomonadati</taxon>
        <taxon>Pseudomonadota</taxon>
        <taxon>Betaproteobacteria</taxon>
        <taxon>Burkholderiales</taxon>
        <taxon>Burkholderiaceae</taxon>
        <taxon>Caballeronia</taxon>
    </lineage>
</organism>
<reference evidence="2 3" key="1">
    <citation type="submission" date="2024-11" db="EMBL/GenBank/DDBJ databases">
        <title>Using genomics to understand microbial adaptation to soil warming.</title>
        <authorList>
            <person name="Deangelis K.M. PhD."/>
        </authorList>
    </citation>
    <scope>NUCLEOTIDE SEQUENCE [LARGE SCALE GENOMIC DNA]</scope>
    <source>
        <strain evidence="2 3">GAS97</strain>
    </source>
</reference>
<dbReference type="EMBL" id="JBIYDN010000023">
    <property type="protein sequence ID" value="MFK4446012.1"/>
    <property type="molecule type" value="Genomic_DNA"/>
</dbReference>